<dbReference type="PANTHER" id="PTHR11579:SF0">
    <property type="entry name" value="PROTEIN-L-ISOASPARTATE(D-ASPARTATE) O-METHYLTRANSFERASE"/>
    <property type="match status" value="1"/>
</dbReference>
<comment type="caution">
    <text evidence="13">The sequence shown here is derived from an EMBL/GenBank/DDBJ whole genome shotgun (WGS) entry which is preliminary data.</text>
</comment>
<evidence type="ECO:0000256" key="8">
    <source>
        <dbReference type="ARBA" id="ARBA00022691"/>
    </source>
</evidence>
<evidence type="ECO:0000256" key="1">
    <source>
        <dbReference type="ARBA" id="ARBA00004496"/>
    </source>
</evidence>
<evidence type="ECO:0000256" key="11">
    <source>
        <dbReference type="ARBA" id="ARBA00031350"/>
    </source>
</evidence>
<keyword evidence="6 13" id="KW-0489">Methyltransferase</keyword>
<evidence type="ECO:0000313" key="13">
    <source>
        <dbReference type="EMBL" id="MEU7072950.1"/>
    </source>
</evidence>
<evidence type="ECO:0000313" key="14">
    <source>
        <dbReference type="Proteomes" id="UP001551329"/>
    </source>
</evidence>
<dbReference type="EMBL" id="JBEZAE010000015">
    <property type="protein sequence ID" value="MEU7072950.1"/>
    <property type="molecule type" value="Genomic_DNA"/>
</dbReference>
<evidence type="ECO:0000256" key="9">
    <source>
        <dbReference type="ARBA" id="ARBA00030757"/>
    </source>
</evidence>
<dbReference type="GO" id="GO:0032259">
    <property type="term" value="P:methylation"/>
    <property type="evidence" value="ECO:0007669"/>
    <property type="project" value="UniProtKB-KW"/>
</dbReference>
<evidence type="ECO:0000256" key="4">
    <source>
        <dbReference type="ARBA" id="ARBA00013346"/>
    </source>
</evidence>
<comment type="similarity">
    <text evidence="2">Belongs to the methyltransferase superfamily. L-isoaspartyl/D-aspartyl protein methyltransferase family.</text>
</comment>
<keyword evidence="8" id="KW-0949">S-adenosyl-L-methionine</keyword>
<comment type="subcellular location">
    <subcellularLocation>
        <location evidence="1">Cytoplasm</location>
    </subcellularLocation>
</comment>
<reference evidence="13 14" key="1">
    <citation type="submission" date="2024-06" db="EMBL/GenBank/DDBJ databases">
        <title>The Natural Products Discovery Center: Release of the First 8490 Sequenced Strains for Exploring Actinobacteria Biosynthetic Diversity.</title>
        <authorList>
            <person name="Kalkreuter E."/>
            <person name="Kautsar S.A."/>
            <person name="Yang D."/>
            <person name="Bader C.D."/>
            <person name="Teijaro C.N."/>
            <person name="Fluegel L."/>
            <person name="Davis C.M."/>
            <person name="Simpson J.R."/>
            <person name="Lauterbach L."/>
            <person name="Steele A.D."/>
            <person name="Gui C."/>
            <person name="Meng S."/>
            <person name="Li G."/>
            <person name="Viehrig K."/>
            <person name="Ye F."/>
            <person name="Su P."/>
            <person name="Kiefer A.F."/>
            <person name="Nichols A."/>
            <person name="Cepeda A.J."/>
            <person name="Yan W."/>
            <person name="Fan B."/>
            <person name="Jiang Y."/>
            <person name="Adhikari A."/>
            <person name="Zheng C.-J."/>
            <person name="Schuster L."/>
            <person name="Cowan T.M."/>
            <person name="Smanski M.J."/>
            <person name="Chevrette M.G."/>
            <person name="De Carvalho L.P.S."/>
            <person name="Shen B."/>
        </authorList>
    </citation>
    <scope>NUCLEOTIDE SEQUENCE [LARGE SCALE GENOMIC DNA]</scope>
    <source>
        <strain evidence="13 14">NPDC045974</strain>
    </source>
</reference>
<gene>
    <name evidence="13" type="ORF">AB0A88_22770</name>
</gene>
<dbReference type="InterPro" id="IPR029063">
    <property type="entry name" value="SAM-dependent_MTases_sf"/>
</dbReference>
<dbReference type="PANTHER" id="PTHR11579">
    <property type="entry name" value="PROTEIN-L-ISOASPARTATE O-METHYLTRANSFERASE"/>
    <property type="match status" value="1"/>
</dbReference>
<dbReference type="InterPro" id="IPR000682">
    <property type="entry name" value="PCMT"/>
</dbReference>
<sequence>MNEVLNSVATPAAAPPDPLEKPVLTDNTGPAAPLLPPQSAVGTSENATARAAMVARLEESGVLGRGPVREALLALPREILLPHAYVRVSGPGADPIDWRLLDGSHPDDRQEWLELIHSDESILLQRDGEPLDALPRGPVTGGHMTSMSTYTPATVEALQAMELGSGQRYLELGPGPGVSLALAAAITGPGLATGVERDGPMAAFAQRNLDRLGIGAEVIKGDALEGHEARAPYDRIHSGIGVPCVPAPWVEQLAPGGRLLTTLATRTPSWPGQLLVTRTTAGTVEAVLRGRPRGYRPLLGYRWLNALDYRARIKDDPGTARSTRLAPPPDAAYGFWLAAAYLAPGLVRDFQAETMTIVAPEDDSWAVAGPGDGTVRGHGPRDVWAELEDLHARWEQAGRPERYRVDLRDSSGVQHVTSGAGPQALSWTLPLLARRPGGDA</sequence>
<dbReference type="CDD" id="cd02440">
    <property type="entry name" value="AdoMet_MTases"/>
    <property type="match status" value="1"/>
</dbReference>
<evidence type="ECO:0000256" key="3">
    <source>
        <dbReference type="ARBA" id="ARBA00011890"/>
    </source>
</evidence>
<evidence type="ECO:0000256" key="5">
    <source>
        <dbReference type="ARBA" id="ARBA00022490"/>
    </source>
</evidence>
<keyword evidence="5" id="KW-0963">Cytoplasm</keyword>
<keyword evidence="14" id="KW-1185">Reference proteome</keyword>
<dbReference type="Pfam" id="PF01135">
    <property type="entry name" value="PCMT"/>
    <property type="match status" value="1"/>
</dbReference>
<accession>A0ABV3CF79</accession>
<dbReference type="EC" id="2.1.1.77" evidence="3"/>
<evidence type="ECO:0000256" key="6">
    <source>
        <dbReference type="ARBA" id="ARBA00022603"/>
    </source>
</evidence>
<dbReference type="GO" id="GO:0008168">
    <property type="term" value="F:methyltransferase activity"/>
    <property type="evidence" value="ECO:0007669"/>
    <property type="project" value="UniProtKB-KW"/>
</dbReference>
<keyword evidence="7" id="KW-0808">Transferase</keyword>
<evidence type="ECO:0000256" key="10">
    <source>
        <dbReference type="ARBA" id="ARBA00031323"/>
    </source>
</evidence>
<dbReference type="RefSeq" id="WP_358476246.1">
    <property type="nucleotide sequence ID" value="NZ_JBEZAE010000015.1"/>
</dbReference>
<evidence type="ECO:0000256" key="7">
    <source>
        <dbReference type="ARBA" id="ARBA00022679"/>
    </source>
</evidence>
<evidence type="ECO:0000256" key="2">
    <source>
        <dbReference type="ARBA" id="ARBA00005369"/>
    </source>
</evidence>
<dbReference type="Proteomes" id="UP001551329">
    <property type="component" value="Unassembled WGS sequence"/>
</dbReference>
<protein>
    <recommendedName>
        <fullName evidence="4">Protein-L-isoaspartate O-methyltransferase</fullName>
        <ecNumber evidence="3">2.1.1.77</ecNumber>
    </recommendedName>
    <alternativeName>
        <fullName evidence="11">L-isoaspartyl protein carboxyl methyltransferase</fullName>
    </alternativeName>
    <alternativeName>
        <fullName evidence="9">Protein L-isoaspartyl methyltransferase</fullName>
    </alternativeName>
    <alternativeName>
        <fullName evidence="10">Protein-beta-aspartate methyltransferase</fullName>
    </alternativeName>
</protein>
<evidence type="ECO:0000256" key="12">
    <source>
        <dbReference type="SAM" id="MobiDB-lite"/>
    </source>
</evidence>
<dbReference type="Gene3D" id="3.40.50.150">
    <property type="entry name" value="Vaccinia Virus protein VP39"/>
    <property type="match status" value="1"/>
</dbReference>
<dbReference type="SUPFAM" id="SSF53335">
    <property type="entry name" value="S-adenosyl-L-methionine-dependent methyltransferases"/>
    <property type="match status" value="1"/>
</dbReference>
<feature type="region of interest" description="Disordered" evidence="12">
    <location>
        <begin position="1"/>
        <end position="45"/>
    </location>
</feature>
<proteinExistence type="inferred from homology"/>
<name>A0ABV3CF79_9ACTN</name>
<organism evidence="13 14">
    <name type="scientific">Streptomyces narbonensis</name>
    <dbReference type="NCBI Taxonomy" id="67333"/>
    <lineage>
        <taxon>Bacteria</taxon>
        <taxon>Bacillati</taxon>
        <taxon>Actinomycetota</taxon>
        <taxon>Actinomycetes</taxon>
        <taxon>Kitasatosporales</taxon>
        <taxon>Streptomycetaceae</taxon>
        <taxon>Streptomyces</taxon>
    </lineage>
</organism>